<evidence type="ECO:0008006" key="4">
    <source>
        <dbReference type="Google" id="ProtNLM"/>
    </source>
</evidence>
<reference evidence="2" key="2">
    <citation type="submission" date="2020-11" db="EMBL/GenBank/DDBJ databases">
        <authorList>
            <person name="McCartney M.A."/>
            <person name="Auch B."/>
            <person name="Kono T."/>
            <person name="Mallez S."/>
            <person name="Becker A."/>
            <person name="Gohl D.M."/>
            <person name="Silverstein K.A.T."/>
            <person name="Koren S."/>
            <person name="Bechman K.B."/>
            <person name="Herman A."/>
            <person name="Abrahante J.E."/>
            <person name="Garbe J."/>
        </authorList>
    </citation>
    <scope>NUCLEOTIDE SEQUENCE</scope>
    <source>
        <strain evidence="2">Duluth1</strain>
        <tissue evidence="2">Whole animal</tissue>
    </source>
</reference>
<feature type="chain" id="PRO_5039345023" description="Secreted protein" evidence="1">
    <location>
        <begin position="26"/>
        <end position="93"/>
    </location>
</feature>
<dbReference type="Proteomes" id="UP000828390">
    <property type="component" value="Unassembled WGS sequence"/>
</dbReference>
<name>A0A9D4I6N8_DREPO</name>
<organism evidence="2 3">
    <name type="scientific">Dreissena polymorpha</name>
    <name type="common">Zebra mussel</name>
    <name type="synonym">Mytilus polymorpha</name>
    <dbReference type="NCBI Taxonomy" id="45954"/>
    <lineage>
        <taxon>Eukaryota</taxon>
        <taxon>Metazoa</taxon>
        <taxon>Spiralia</taxon>
        <taxon>Lophotrochozoa</taxon>
        <taxon>Mollusca</taxon>
        <taxon>Bivalvia</taxon>
        <taxon>Autobranchia</taxon>
        <taxon>Heteroconchia</taxon>
        <taxon>Euheterodonta</taxon>
        <taxon>Imparidentia</taxon>
        <taxon>Neoheterodontei</taxon>
        <taxon>Myida</taxon>
        <taxon>Dreissenoidea</taxon>
        <taxon>Dreissenidae</taxon>
        <taxon>Dreissena</taxon>
    </lineage>
</organism>
<dbReference type="AlphaFoldDB" id="A0A9D4I6N8"/>
<dbReference type="EMBL" id="JAIWYP010000010">
    <property type="protein sequence ID" value="KAH3752006.1"/>
    <property type="molecule type" value="Genomic_DNA"/>
</dbReference>
<evidence type="ECO:0000313" key="2">
    <source>
        <dbReference type="EMBL" id="KAH3752006.1"/>
    </source>
</evidence>
<evidence type="ECO:0000313" key="3">
    <source>
        <dbReference type="Proteomes" id="UP000828390"/>
    </source>
</evidence>
<gene>
    <name evidence="2" type="ORF">DPMN_186614</name>
</gene>
<proteinExistence type="predicted"/>
<accession>A0A9D4I6N8</accession>
<sequence length="93" mass="10196">MRDPSGHTSLKRFVALALILREISATSGSPYRVTGSIHGPVSVHSATLSPETMALRRALVHGACVTHPDPHVCQVRRFSIHTLRDKCGFRLLL</sequence>
<feature type="signal peptide" evidence="1">
    <location>
        <begin position="1"/>
        <end position="25"/>
    </location>
</feature>
<keyword evidence="1" id="KW-0732">Signal</keyword>
<reference evidence="2" key="1">
    <citation type="journal article" date="2019" name="bioRxiv">
        <title>The Genome of the Zebra Mussel, Dreissena polymorpha: A Resource for Invasive Species Research.</title>
        <authorList>
            <person name="McCartney M.A."/>
            <person name="Auch B."/>
            <person name="Kono T."/>
            <person name="Mallez S."/>
            <person name="Zhang Y."/>
            <person name="Obille A."/>
            <person name="Becker A."/>
            <person name="Abrahante J.E."/>
            <person name="Garbe J."/>
            <person name="Badalamenti J.P."/>
            <person name="Herman A."/>
            <person name="Mangelson H."/>
            <person name="Liachko I."/>
            <person name="Sullivan S."/>
            <person name="Sone E.D."/>
            <person name="Koren S."/>
            <person name="Silverstein K.A.T."/>
            <person name="Beckman K.B."/>
            <person name="Gohl D.M."/>
        </authorList>
    </citation>
    <scope>NUCLEOTIDE SEQUENCE</scope>
    <source>
        <strain evidence="2">Duluth1</strain>
        <tissue evidence="2">Whole animal</tissue>
    </source>
</reference>
<comment type="caution">
    <text evidence="2">The sequence shown here is derived from an EMBL/GenBank/DDBJ whole genome shotgun (WGS) entry which is preliminary data.</text>
</comment>
<protein>
    <recommendedName>
        <fullName evidence="4">Secreted protein</fullName>
    </recommendedName>
</protein>
<keyword evidence="3" id="KW-1185">Reference proteome</keyword>
<evidence type="ECO:0000256" key="1">
    <source>
        <dbReference type="SAM" id="SignalP"/>
    </source>
</evidence>